<evidence type="ECO:0000313" key="4">
    <source>
        <dbReference type="Proteomes" id="UP001530377"/>
    </source>
</evidence>
<comment type="caution">
    <text evidence="3">The sequence shown here is derived from an EMBL/GenBank/DDBJ whole genome shotgun (WGS) entry which is preliminary data.</text>
</comment>
<reference evidence="3 4" key="1">
    <citation type="submission" date="2024-10" db="EMBL/GenBank/DDBJ databases">
        <title>Updated reference genomes for cyclostephanoid diatoms.</title>
        <authorList>
            <person name="Roberts W.R."/>
            <person name="Alverson A.J."/>
        </authorList>
    </citation>
    <scope>NUCLEOTIDE SEQUENCE [LARGE SCALE GENOMIC DNA]</scope>
    <source>
        <strain evidence="3 4">AJA228-03</strain>
    </source>
</reference>
<keyword evidence="4" id="KW-1185">Reference proteome</keyword>
<protein>
    <submittedName>
        <fullName evidence="3">Uncharacterized protein</fullName>
    </submittedName>
</protein>
<keyword evidence="2" id="KW-0732">Signal</keyword>
<evidence type="ECO:0000256" key="2">
    <source>
        <dbReference type="SAM" id="SignalP"/>
    </source>
</evidence>
<organism evidence="3 4">
    <name type="scientific">Cyclostephanos tholiformis</name>
    <dbReference type="NCBI Taxonomy" id="382380"/>
    <lineage>
        <taxon>Eukaryota</taxon>
        <taxon>Sar</taxon>
        <taxon>Stramenopiles</taxon>
        <taxon>Ochrophyta</taxon>
        <taxon>Bacillariophyta</taxon>
        <taxon>Coscinodiscophyceae</taxon>
        <taxon>Thalassiosirophycidae</taxon>
        <taxon>Stephanodiscales</taxon>
        <taxon>Stephanodiscaceae</taxon>
        <taxon>Cyclostephanos</taxon>
    </lineage>
</organism>
<dbReference type="Proteomes" id="UP001530377">
    <property type="component" value="Unassembled WGS sequence"/>
</dbReference>
<feature type="region of interest" description="Disordered" evidence="1">
    <location>
        <begin position="50"/>
        <end position="77"/>
    </location>
</feature>
<feature type="signal peptide" evidence="2">
    <location>
        <begin position="1"/>
        <end position="18"/>
    </location>
</feature>
<accession>A0ABD3SQX3</accession>
<proteinExistence type="predicted"/>
<sequence length="265" mass="29711">MTTEWIILLLTTIAACVAVVDGFASPSSSFASHRRRSVVFHPSLHLRNSPTVGVGGPTMDGTVSPSESDVEEEEERRRVGNLVADEEWAGLSMELAEIIRTAVVEDLKKNSRDFLGKDEYLLGDFSKEIDSRVKAEVAKIREKDEYELGDLSVVLDDKVKELVCKLSGKDEYEFGDLSVQIDIRSKKLVAEFCGKEDYEFGDLSRELARRTREGVLNYTGKSDYKFGDLTKQALKNLSGKEDYQVCVFGDVTKKFLGNVFKKDKK</sequence>
<name>A0ABD3SQX3_9STRA</name>
<dbReference type="AlphaFoldDB" id="A0ABD3SQX3"/>
<dbReference type="EMBL" id="JALLPB020000010">
    <property type="protein sequence ID" value="KAL3826994.1"/>
    <property type="molecule type" value="Genomic_DNA"/>
</dbReference>
<feature type="chain" id="PRO_5044865328" evidence="2">
    <location>
        <begin position="19"/>
        <end position="265"/>
    </location>
</feature>
<evidence type="ECO:0000313" key="3">
    <source>
        <dbReference type="EMBL" id="KAL3826994.1"/>
    </source>
</evidence>
<evidence type="ECO:0000256" key="1">
    <source>
        <dbReference type="SAM" id="MobiDB-lite"/>
    </source>
</evidence>
<gene>
    <name evidence="3" type="ORF">ACHAXA_000058</name>
</gene>